<reference evidence="4 5" key="1">
    <citation type="journal article" date="2013" name="Nature">
        <title>Insights into bilaterian evolution from three spiralian genomes.</title>
        <authorList>
            <person name="Simakov O."/>
            <person name="Marletaz F."/>
            <person name="Cho S.J."/>
            <person name="Edsinger-Gonzales E."/>
            <person name="Havlak P."/>
            <person name="Hellsten U."/>
            <person name="Kuo D.H."/>
            <person name="Larsson T."/>
            <person name="Lv J."/>
            <person name="Arendt D."/>
            <person name="Savage R."/>
            <person name="Osoegawa K."/>
            <person name="de Jong P."/>
            <person name="Grimwood J."/>
            <person name="Chapman J.A."/>
            <person name="Shapiro H."/>
            <person name="Aerts A."/>
            <person name="Otillar R.P."/>
            <person name="Terry A.Y."/>
            <person name="Boore J.L."/>
            <person name="Grigoriev I.V."/>
            <person name="Lindberg D.R."/>
            <person name="Seaver E.C."/>
            <person name="Weisblat D.A."/>
            <person name="Putnam N.H."/>
            <person name="Rokhsar D.S."/>
        </authorList>
    </citation>
    <scope>NUCLEOTIDE SEQUENCE [LARGE SCALE GENOMIC DNA]</scope>
</reference>
<keyword evidence="2" id="KW-0732">Signal</keyword>
<protein>
    <recommendedName>
        <fullName evidence="3">Protein kinase domain-containing protein</fullName>
    </recommendedName>
</protein>
<dbReference type="SUPFAM" id="SSF56112">
    <property type="entry name" value="Protein kinase-like (PK-like)"/>
    <property type="match status" value="1"/>
</dbReference>
<feature type="compositionally biased region" description="Basic and acidic residues" evidence="1">
    <location>
        <begin position="838"/>
        <end position="855"/>
    </location>
</feature>
<dbReference type="PANTHER" id="PTHR24417:SF7">
    <property type="entry name" value="CHROMATIN MODIFICATION-RELATED PROTEIN EAF1"/>
    <property type="match status" value="1"/>
</dbReference>
<dbReference type="Gene3D" id="1.10.510.10">
    <property type="entry name" value="Transferase(Phosphotransferase) domain 1"/>
    <property type="match status" value="1"/>
</dbReference>
<dbReference type="InterPro" id="IPR001245">
    <property type="entry name" value="Ser-Thr/Tyr_kinase_cat_dom"/>
</dbReference>
<dbReference type="STRING" id="225164.V4CNS0"/>
<feature type="region of interest" description="Disordered" evidence="1">
    <location>
        <begin position="932"/>
        <end position="951"/>
    </location>
</feature>
<proteinExistence type="predicted"/>
<dbReference type="Proteomes" id="UP000030746">
    <property type="component" value="Unassembled WGS sequence"/>
</dbReference>
<accession>V4CNS0</accession>
<evidence type="ECO:0000313" key="5">
    <source>
        <dbReference type="Proteomes" id="UP000030746"/>
    </source>
</evidence>
<keyword evidence="5" id="KW-1185">Reference proteome</keyword>
<dbReference type="Gene3D" id="3.30.200.20">
    <property type="entry name" value="Phosphorylase Kinase, domain 1"/>
    <property type="match status" value="1"/>
</dbReference>
<feature type="compositionally biased region" description="Basic and acidic residues" evidence="1">
    <location>
        <begin position="702"/>
        <end position="713"/>
    </location>
</feature>
<dbReference type="RefSeq" id="XP_009045532.1">
    <property type="nucleotide sequence ID" value="XM_009047284.1"/>
</dbReference>
<organism evidence="4 5">
    <name type="scientific">Lottia gigantea</name>
    <name type="common">Giant owl limpet</name>
    <dbReference type="NCBI Taxonomy" id="225164"/>
    <lineage>
        <taxon>Eukaryota</taxon>
        <taxon>Metazoa</taxon>
        <taxon>Spiralia</taxon>
        <taxon>Lophotrochozoa</taxon>
        <taxon>Mollusca</taxon>
        <taxon>Gastropoda</taxon>
        <taxon>Patellogastropoda</taxon>
        <taxon>Lottioidea</taxon>
        <taxon>Lottiidae</taxon>
        <taxon>Lottia</taxon>
    </lineage>
</organism>
<feature type="signal peptide" evidence="2">
    <location>
        <begin position="1"/>
        <end position="19"/>
    </location>
</feature>
<feature type="compositionally biased region" description="Basic and acidic residues" evidence="1">
    <location>
        <begin position="727"/>
        <end position="741"/>
    </location>
</feature>
<feature type="compositionally biased region" description="Polar residues" evidence="1">
    <location>
        <begin position="595"/>
        <end position="630"/>
    </location>
</feature>
<dbReference type="InterPro" id="IPR011009">
    <property type="entry name" value="Kinase-like_dom_sf"/>
</dbReference>
<dbReference type="PANTHER" id="PTHR24417">
    <property type="entry name" value="SERINE/THREONINE-PROTEIN KINASE LMTK1"/>
    <property type="match status" value="1"/>
</dbReference>
<feature type="region of interest" description="Disordered" evidence="1">
    <location>
        <begin position="595"/>
        <end position="641"/>
    </location>
</feature>
<evidence type="ECO:0000256" key="1">
    <source>
        <dbReference type="SAM" id="MobiDB-lite"/>
    </source>
</evidence>
<feature type="region of interest" description="Disordered" evidence="1">
    <location>
        <begin position="447"/>
        <end position="516"/>
    </location>
</feature>
<feature type="compositionally biased region" description="Basic and acidic residues" evidence="1">
    <location>
        <begin position="461"/>
        <end position="471"/>
    </location>
</feature>
<feature type="region of interest" description="Disordered" evidence="1">
    <location>
        <begin position="833"/>
        <end position="881"/>
    </location>
</feature>
<dbReference type="EMBL" id="KB199905">
    <property type="protein sequence ID" value="ESP04050.1"/>
    <property type="molecule type" value="Genomic_DNA"/>
</dbReference>
<name>V4CNS0_LOTGI</name>
<feature type="compositionally biased region" description="Polar residues" evidence="1">
    <location>
        <begin position="449"/>
        <end position="459"/>
    </location>
</feature>
<evidence type="ECO:0000313" key="4">
    <source>
        <dbReference type="EMBL" id="ESP04050.1"/>
    </source>
</evidence>
<feature type="compositionally biased region" description="Low complexity" evidence="1">
    <location>
        <begin position="677"/>
        <end position="688"/>
    </location>
</feature>
<dbReference type="Pfam" id="PF07714">
    <property type="entry name" value="PK_Tyr_Ser-Thr"/>
    <property type="match status" value="1"/>
</dbReference>
<evidence type="ECO:0000256" key="2">
    <source>
        <dbReference type="SAM" id="SignalP"/>
    </source>
</evidence>
<dbReference type="GO" id="GO:0005524">
    <property type="term" value="F:ATP binding"/>
    <property type="evidence" value="ECO:0007669"/>
    <property type="project" value="InterPro"/>
</dbReference>
<dbReference type="KEGG" id="lgi:LOTGIDRAFT_156660"/>
<dbReference type="HOGENOM" id="CLU_264114_0_0_1"/>
<dbReference type="AlphaFoldDB" id="V4CNS0"/>
<dbReference type="GeneID" id="20237056"/>
<feature type="region of interest" description="Disordered" evidence="1">
    <location>
        <begin position="1116"/>
        <end position="1149"/>
    </location>
</feature>
<feature type="domain" description="Protein kinase" evidence="3">
    <location>
        <begin position="123"/>
        <end position="396"/>
    </location>
</feature>
<dbReference type="OrthoDB" id="5973359at2759"/>
<dbReference type="InterPro" id="IPR000719">
    <property type="entry name" value="Prot_kinase_dom"/>
</dbReference>
<dbReference type="PRINTS" id="PR00109">
    <property type="entry name" value="TYRKINASE"/>
</dbReference>
<dbReference type="PROSITE" id="PS50011">
    <property type="entry name" value="PROTEIN_KINASE_DOM"/>
    <property type="match status" value="1"/>
</dbReference>
<evidence type="ECO:0000259" key="3">
    <source>
        <dbReference type="PROSITE" id="PS50011"/>
    </source>
</evidence>
<dbReference type="GO" id="GO:0004672">
    <property type="term" value="F:protein kinase activity"/>
    <property type="evidence" value="ECO:0007669"/>
    <property type="project" value="InterPro"/>
</dbReference>
<feature type="chain" id="PRO_5004719969" description="Protein kinase domain-containing protein" evidence="2">
    <location>
        <begin position="20"/>
        <end position="1269"/>
    </location>
</feature>
<gene>
    <name evidence="4" type="ORF">LOTGIDRAFT_156660</name>
</gene>
<feature type="compositionally biased region" description="Low complexity" evidence="1">
    <location>
        <begin position="934"/>
        <end position="951"/>
    </location>
</feature>
<sequence>MIILLIAVSVVLTCSLVVAILGCIQCFVGKKARGFSNFQNPDEEAPSTSRENAGFSLEPSDIASAESQDSELASVLIEPLPDILSKTVSTSALRPRIRCNDKLKRDSSVRLITVHHPFPRVQLTYLKEIGSTWFGQVIESDAERIITGVSRNRVIVKVLSDNATNVEQKQFLEDVASFRELDHTNIIRLLGQCTETTPLLMILEFAPLGDLKAYLRNHKVGTPLFNEKNLQLKFALDVASGLACLHKHNYIHNDLATRTCLVTGDQTVKIGDYGICEERYKTDYFNNGQELLPLRWMAPETLELQDITWQITEITQASNIWSYGVLLWELMTYATVPYTALPDEQVLDGVIKQKLIKLQPPSDTNIPHKDRIFEVMQFCWLKPEQRPTVEEVHGLLQRLYKQSVSVSENSVTDDEFEKKWDSLIPKEVQIPKQHNIPVTSIDSHKFESDFTSSNENPALTKSDDSVKREKLSTTVNGGLDFTPALRSDSSTSTPFKPIRKHLTSTPLNKDKNYDKNSIENKHDSIEAIMKSEDVTSMNDSAIEDDAFENNSKPDDNRQAETLATSVETVTSGVVTGDFSLSGKHSDQLVLSTSLPGPEIQSYTKDVSNSQQPQYENTTTNKNQPETTSSLSRDDQSSLETTNDLVSVESELPNSTKDSFDIVSDLSTENLISSDNLESTQETTNQTEQPDMSDNIDAVNSPRKLEETSNKDAVSDSPDDIESITKPPTDEQEFKESNKLEESAPEIIIEGNSQLSTHDSVFDNTNKNNFLVPELLNPTSADIDSTLGADIDEFLNASFNNSPLDKSVDKSLTDFSELDAILNNKLDLTNSIEEQNESNVEHEGRISPHDKMKTPEQRTISPNLTEDSECSQEGKLENNECNPLPILSDKRLDICDIKSSTPVNNYGRYSRKIRQYDLNDDSRVNGTCSPVVNVTSETSSSQSDDDTSSTSGSSYICDYSVNDIEECDQIEKVKVDNSINDYLETGCIPFSMNDEQIQFASELYLSKGMNSPSIFERTTLETIPEDDLPASPKRVERNDVKNETHFEDVFPSQDNFDFEWDDFMGESLVGRPRSTDMSPKRALDFSDWMVEDDNMSLKSNSSALSYSKNINGVRGSTRSDFNSADSCDNTSNLSSVSDSEVKRTQPQTKPRSYISEIIANRSTGSLTSNFKNHYNSSFYSLYDNLDLDDSTTDDFLQTDLNISHESRNLQSVHVSNGSKNKMAAYGTNQVFEPTIMTTDLDEDLPPFNDLMTDISGNTTSTIIHNSQHSF</sequence>
<dbReference type="CTD" id="20237056"/>
<feature type="region of interest" description="Disordered" evidence="1">
    <location>
        <begin position="671"/>
        <end position="742"/>
    </location>
</feature>